<dbReference type="Pfam" id="PF00350">
    <property type="entry name" value="Dynamin_N"/>
    <property type="match status" value="1"/>
</dbReference>
<dbReference type="PROSITE" id="PS51718">
    <property type="entry name" value="G_DYNAMIN_2"/>
    <property type="match status" value="1"/>
</dbReference>
<dbReference type="GO" id="GO:0016020">
    <property type="term" value="C:membrane"/>
    <property type="evidence" value="ECO:0007669"/>
    <property type="project" value="TreeGrafter"/>
</dbReference>
<evidence type="ECO:0000256" key="3">
    <source>
        <dbReference type="RuleBase" id="RU003932"/>
    </source>
</evidence>
<organism evidence="5 6">
    <name type="scientific">Aphidius gifuensis</name>
    <name type="common">Parasitoid wasp</name>
    <dbReference type="NCBI Taxonomy" id="684658"/>
    <lineage>
        <taxon>Eukaryota</taxon>
        <taxon>Metazoa</taxon>
        <taxon>Ecdysozoa</taxon>
        <taxon>Arthropoda</taxon>
        <taxon>Hexapoda</taxon>
        <taxon>Insecta</taxon>
        <taxon>Pterygota</taxon>
        <taxon>Neoptera</taxon>
        <taxon>Endopterygota</taxon>
        <taxon>Hymenoptera</taxon>
        <taxon>Apocrita</taxon>
        <taxon>Ichneumonoidea</taxon>
        <taxon>Braconidae</taxon>
        <taxon>Aphidiinae</taxon>
        <taxon>Aphidius</taxon>
    </lineage>
</organism>
<dbReference type="GO" id="GO:0005737">
    <property type="term" value="C:cytoplasm"/>
    <property type="evidence" value="ECO:0007669"/>
    <property type="project" value="TreeGrafter"/>
</dbReference>
<dbReference type="Pfam" id="PF01031">
    <property type="entry name" value="Dynamin_M"/>
    <property type="match status" value="1"/>
</dbReference>
<sequence length="337" mass="37920">MANNDNMEKLIPFMNQIQDILTKNADSLKFDLPQIVVIGGQSAGKDTVLENFVGKVFLPRGNGIVTRRPLILQLITNKYSDEEYAEFEHTESAKFRINEICKEIENKTVGDNGINPKPITLKIYSPTVLNLTLVNLPELTTVAVEGQPDDIADQIKKLVLSYISKENALILTVTPSNIDLAECDALKLAKEVDPAGTRTIGVITKLDMMGDVRYAKAVLENRLYPLSRGYVGVIDCNQYDSEEKKSIADAIEFEKEFFNSHPAYKFLPDRLGVHCLHQMLNEQLTNHIRDKLPALRNKLDTELSNIIQYLGKKDCQVIKSASKIESLFELKDFIGFE</sequence>
<dbReference type="InterPro" id="IPR001401">
    <property type="entry name" value="Dynamin_GTPase"/>
</dbReference>
<dbReference type="GO" id="GO:0005874">
    <property type="term" value="C:microtubule"/>
    <property type="evidence" value="ECO:0007669"/>
    <property type="project" value="TreeGrafter"/>
</dbReference>
<dbReference type="AlphaFoldDB" id="A0A834XPZ7"/>
<feature type="domain" description="Dynamin-type G" evidence="4">
    <location>
        <begin position="29"/>
        <end position="293"/>
    </location>
</feature>
<dbReference type="GO" id="GO:0003924">
    <property type="term" value="F:GTPase activity"/>
    <property type="evidence" value="ECO:0007669"/>
    <property type="project" value="InterPro"/>
</dbReference>
<comment type="similarity">
    <text evidence="3">Belongs to the TRAFAC class dynamin-like GTPase superfamily. Dynamin/Fzo/YdjA family.</text>
</comment>
<dbReference type="PRINTS" id="PR00195">
    <property type="entry name" value="DYNAMIN"/>
</dbReference>
<name>A0A834XPZ7_APHGI</name>
<dbReference type="OrthoDB" id="5061070at2759"/>
<gene>
    <name evidence="5" type="ORF">HCN44_000278</name>
</gene>
<keyword evidence="6" id="KW-1185">Reference proteome</keyword>
<dbReference type="InterPro" id="IPR030381">
    <property type="entry name" value="G_DYNAMIN_dom"/>
</dbReference>
<dbReference type="Proteomes" id="UP000639338">
    <property type="component" value="Unassembled WGS sequence"/>
</dbReference>
<evidence type="ECO:0000313" key="6">
    <source>
        <dbReference type="Proteomes" id="UP000639338"/>
    </source>
</evidence>
<dbReference type="EMBL" id="JACMRX010000004">
    <property type="protein sequence ID" value="KAF7990473.1"/>
    <property type="molecule type" value="Genomic_DNA"/>
</dbReference>
<dbReference type="SMART" id="SM00053">
    <property type="entry name" value="DYNc"/>
    <property type="match status" value="1"/>
</dbReference>
<evidence type="ECO:0000256" key="1">
    <source>
        <dbReference type="ARBA" id="ARBA00022741"/>
    </source>
</evidence>
<dbReference type="InterPro" id="IPR045063">
    <property type="entry name" value="Dynamin_N"/>
</dbReference>
<reference evidence="5 6" key="1">
    <citation type="submission" date="2020-08" db="EMBL/GenBank/DDBJ databases">
        <title>Aphidius gifuensis genome sequencing and assembly.</title>
        <authorList>
            <person name="Du Z."/>
        </authorList>
    </citation>
    <scope>NUCLEOTIDE SEQUENCE [LARGE SCALE GENOMIC DNA]</scope>
    <source>
        <strain evidence="5">YNYX2018</strain>
        <tissue evidence="5">Adults</tissue>
    </source>
</reference>
<keyword evidence="2 3" id="KW-0342">GTP-binding</keyword>
<dbReference type="CDD" id="cd08771">
    <property type="entry name" value="DLP_1"/>
    <property type="match status" value="1"/>
</dbReference>
<evidence type="ECO:0000313" key="5">
    <source>
        <dbReference type="EMBL" id="KAF7990473.1"/>
    </source>
</evidence>
<dbReference type="PROSITE" id="PS00410">
    <property type="entry name" value="G_DYNAMIN_1"/>
    <property type="match status" value="1"/>
</dbReference>
<dbReference type="InterPro" id="IPR022812">
    <property type="entry name" value="Dynamin"/>
</dbReference>
<evidence type="ECO:0000256" key="2">
    <source>
        <dbReference type="ARBA" id="ARBA00023134"/>
    </source>
</evidence>
<comment type="caution">
    <text evidence="5">The sequence shown here is derived from an EMBL/GenBank/DDBJ whole genome shotgun (WGS) entry which is preliminary data.</text>
</comment>
<dbReference type="Gene3D" id="3.40.50.300">
    <property type="entry name" value="P-loop containing nucleotide triphosphate hydrolases"/>
    <property type="match status" value="1"/>
</dbReference>
<proteinExistence type="inferred from homology"/>
<dbReference type="InterPro" id="IPR027417">
    <property type="entry name" value="P-loop_NTPase"/>
</dbReference>
<dbReference type="GO" id="GO:0008017">
    <property type="term" value="F:microtubule binding"/>
    <property type="evidence" value="ECO:0007669"/>
    <property type="project" value="TreeGrafter"/>
</dbReference>
<evidence type="ECO:0000259" key="4">
    <source>
        <dbReference type="PROSITE" id="PS51718"/>
    </source>
</evidence>
<dbReference type="InterPro" id="IPR000375">
    <property type="entry name" value="Dynamin_stalk"/>
</dbReference>
<dbReference type="PANTHER" id="PTHR11566">
    <property type="entry name" value="DYNAMIN"/>
    <property type="match status" value="1"/>
</dbReference>
<dbReference type="SUPFAM" id="SSF52540">
    <property type="entry name" value="P-loop containing nucleoside triphosphate hydrolases"/>
    <property type="match status" value="1"/>
</dbReference>
<keyword evidence="1 3" id="KW-0547">Nucleotide-binding</keyword>
<dbReference type="GO" id="GO:0005525">
    <property type="term" value="F:GTP binding"/>
    <property type="evidence" value="ECO:0007669"/>
    <property type="project" value="UniProtKB-KW"/>
</dbReference>
<protein>
    <recommendedName>
        <fullName evidence="4">Dynamin-type G domain-containing protein</fullName>
    </recommendedName>
</protein>
<dbReference type="InterPro" id="IPR019762">
    <property type="entry name" value="Dynamin_GTPase_CS"/>
</dbReference>
<accession>A0A834XPZ7</accession>